<gene>
    <name evidence="13" type="ORF">KDA27_17965</name>
</gene>
<sequence>MLSYLYLFVSAMAASVGQVLFRKGALVPRVQEAQGPVDTAIAMLFNPTVIVGLVLYAFSTVLWLVGLSKLPLNAAYPFTALTFVFVMIASNLYLGEQIPVVRTIGIGLILGGLALCILVKG</sequence>
<feature type="transmembrane region" description="Helical" evidence="11">
    <location>
        <begin position="100"/>
        <end position="119"/>
    </location>
</feature>
<evidence type="ECO:0000256" key="6">
    <source>
        <dbReference type="ARBA" id="ARBA00022692"/>
    </source>
</evidence>
<keyword evidence="3" id="KW-0444">Lipid biosynthesis</keyword>
<keyword evidence="10 11" id="KW-0472">Membrane</keyword>
<keyword evidence="5" id="KW-0441">Lipid A biosynthesis</keyword>
<accession>A0A956NF78</accession>
<evidence type="ECO:0000256" key="9">
    <source>
        <dbReference type="ARBA" id="ARBA00023098"/>
    </source>
</evidence>
<dbReference type="EMBL" id="JAGQHS010000113">
    <property type="protein sequence ID" value="MCA9757692.1"/>
    <property type="molecule type" value="Genomic_DNA"/>
</dbReference>
<protein>
    <submittedName>
        <fullName evidence="13">EamA family transporter</fullName>
    </submittedName>
</protein>
<keyword evidence="9" id="KW-0443">Lipid metabolism</keyword>
<evidence type="ECO:0000313" key="14">
    <source>
        <dbReference type="Proteomes" id="UP000739538"/>
    </source>
</evidence>
<reference evidence="13" key="2">
    <citation type="journal article" date="2021" name="Microbiome">
        <title>Successional dynamics and alternative stable states in a saline activated sludge microbial community over 9 years.</title>
        <authorList>
            <person name="Wang Y."/>
            <person name="Ye J."/>
            <person name="Ju F."/>
            <person name="Liu L."/>
            <person name="Boyd J.A."/>
            <person name="Deng Y."/>
            <person name="Parks D.H."/>
            <person name="Jiang X."/>
            <person name="Yin X."/>
            <person name="Woodcroft B.J."/>
            <person name="Tyson G.W."/>
            <person name="Hugenholtz P."/>
            <person name="Polz M.F."/>
            <person name="Zhang T."/>
        </authorList>
    </citation>
    <scope>NUCLEOTIDE SEQUENCE</scope>
    <source>
        <strain evidence="13">HKST-UBA02</strain>
    </source>
</reference>
<keyword evidence="8 11" id="KW-1133">Transmembrane helix</keyword>
<dbReference type="AlphaFoldDB" id="A0A956NF78"/>
<dbReference type="PANTHER" id="PTHR30561:SF9">
    <property type="entry name" value="4-AMINO-4-DEOXY-L-ARABINOSE-PHOSPHOUNDECAPRENOL FLIPPASE SUBUNIT ARNF-RELATED"/>
    <property type="match status" value="1"/>
</dbReference>
<evidence type="ECO:0000256" key="11">
    <source>
        <dbReference type="SAM" id="Phobius"/>
    </source>
</evidence>
<feature type="transmembrane region" description="Helical" evidence="11">
    <location>
        <begin position="41"/>
        <end position="67"/>
    </location>
</feature>
<evidence type="ECO:0000256" key="4">
    <source>
        <dbReference type="ARBA" id="ARBA00022519"/>
    </source>
</evidence>
<dbReference type="GO" id="GO:0022857">
    <property type="term" value="F:transmembrane transporter activity"/>
    <property type="evidence" value="ECO:0007669"/>
    <property type="project" value="InterPro"/>
</dbReference>
<dbReference type="InterPro" id="IPR037185">
    <property type="entry name" value="EmrE-like"/>
</dbReference>
<evidence type="ECO:0000313" key="13">
    <source>
        <dbReference type="EMBL" id="MCA9757692.1"/>
    </source>
</evidence>
<dbReference type="SUPFAM" id="SSF103481">
    <property type="entry name" value="Multidrug resistance efflux transporter EmrE"/>
    <property type="match status" value="1"/>
</dbReference>
<evidence type="ECO:0000259" key="12">
    <source>
        <dbReference type="Pfam" id="PF00892"/>
    </source>
</evidence>
<dbReference type="GO" id="GO:0009103">
    <property type="term" value="P:lipopolysaccharide biosynthetic process"/>
    <property type="evidence" value="ECO:0007669"/>
    <property type="project" value="UniProtKB-KW"/>
</dbReference>
<evidence type="ECO:0000256" key="8">
    <source>
        <dbReference type="ARBA" id="ARBA00022989"/>
    </source>
</evidence>
<organism evidence="13 14">
    <name type="scientific">Eiseniibacteriota bacterium</name>
    <dbReference type="NCBI Taxonomy" id="2212470"/>
    <lineage>
        <taxon>Bacteria</taxon>
        <taxon>Candidatus Eiseniibacteriota</taxon>
    </lineage>
</organism>
<dbReference type="PANTHER" id="PTHR30561">
    <property type="entry name" value="SMR FAMILY PROTON-DEPENDENT DRUG EFFLUX TRANSPORTER SUGE"/>
    <property type="match status" value="1"/>
</dbReference>
<comment type="caution">
    <text evidence="13">The sequence shown here is derived from an EMBL/GenBank/DDBJ whole genome shotgun (WGS) entry which is preliminary data.</text>
</comment>
<keyword evidence="6 11" id="KW-0812">Transmembrane</keyword>
<dbReference type="Pfam" id="PF00892">
    <property type="entry name" value="EamA"/>
    <property type="match status" value="1"/>
</dbReference>
<keyword evidence="7" id="KW-0448">Lipopolysaccharide biosynthesis</keyword>
<feature type="domain" description="EamA" evidence="12">
    <location>
        <begin position="48"/>
        <end position="116"/>
    </location>
</feature>
<dbReference type="GO" id="GO:0005886">
    <property type="term" value="C:plasma membrane"/>
    <property type="evidence" value="ECO:0007669"/>
    <property type="project" value="UniProtKB-SubCell"/>
</dbReference>
<keyword evidence="2" id="KW-1003">Cell membrane</keyword>
<proteinExistence type="predicted"/>
<comment type="subcellular location">
    <subcellularLocation>
        <location evidence="1">Cell membrane</location>
        <topology evidence="1">Multi-pass membrane protein</topology>
    </subcellularLocation>
</comment>
<evidence type="ECO:0000256" key="1">
    <source>
        <dbReference type="ARBA" id="ARBA00004651"/>
    </source>
</evidence>
<evidence type="ECO:0000256" key="3">
    <source>
        <dbReference type="ARBA" id="ARBA00022516"/>
    </source>
</evidence>
<reference evidence="13" key="1">
    <citation type="submission" date="2020-04" db="EMBL/GenBank/DDBJ databases">
        <authorList>
            <person name="Zhang T."/>
        </authorList>
    </citation>
    <scope>NUCLEOTIDE SEQUENCE</scope>
    <source>
        <strain evidence="13">HKST-UBA02</strain>
    </source>
</reference>
<evidence type="ECO:0000256" key="5">
    <source>
        <dbReference type="ARBA" id="ARBA00022556"/>
    </source>
</evidence>
<evidence type="ECO:0000256" key="2">
    <source>
        <dbReference type="ARBA" id="ARBA00022475"/>
    </source>
</evidence>
<dbReference type="Gene3D" id="1.10.3730.20">
    <property type="match status" value="1"/>
</dbReference>
<evidence type="ECO:0000256" key="10">
    <source>
        <dbReference type="ARBA" id="ARBA00023136"/>
    </source>
</evidence>
<keyword evidence="4" id="KW-0997">Cell inner membrane</keyword>
<dbReference type="InterPro" id="IPR000390">
    <property type="entry name" value="Small_drug/metabolite_transptr"/>
</dbReference>
<dbReference type="InterPro" id="IPR000620">
    <property type="entry name" value="EamA_dom"/>
</dbReference>
<feature type="transmembrane region" description="Helical" evidence="11">
    <location>
        <begin position="74"/>
        <end position="94"/>
    </location>
</feature>
<dbReference type="Proteomes" id="UP000739538">
    <property type="component" value="Unassembled WGS sequence"/>
</dbReference>
<evidence type="ECO:0000256" key="7">
    <source>
        <dbReference type="ARBA" id="ARBA00022985"/>
    </source>
</evidence>
<name>A0A956NF78_UNCEI</name>